<sequence>MLRITTETTTTAGGIAYNVFHTVGDGDGERIAAGEALRTFFAAIAGVIQNQTTVRWDGLATVVDPATGDATATLTGAGWDVTGSWGSGHSPAGLALVAQWRTGQYVGGREVRGRSFISGLGDINEGGALVPSPVVLSVGNAVDALADDGILLVYSPTNGLAPVVNRGNVWNRFGFLRTRRS</sequence>
<reference evidence="1" key="2">
    <citation type="submission" date="2015-07" db="EMBL/GenBank/DDBJ databases">
        <title>Plasmids, circular viruses and viroids from rat gut.</title>
        <authorList>
            <person name="Jorgensen T.J."/>
            <person name="Hansen M.A."/>
            <person name="Xu Z."/>
            <person name="Tabak M.A."/>
            <person name="Sorensen S.J."/>
            <person name="Hansen L.H."/>
        </authorList>
    </citation>
    <scope>NUCLEOTIDE SEQUENCE</scope>
    <source>
        <strain evidence="1">RGFK1269</strain>
    </source>
</reference>
<organism evidence="1">
    <name type="scientific">uncultured prokaryote</name>
    <dbReference type="NCBI Taxonomy" id="198431"/>
    <lineage>
        <taxon>unclassified sequences</taxon>
        <taxon>environmental samples</taxon>
    </lineage>
</organism>
<proteinExistence type="predicted"/>
<reference evidence="1" key="1">
    <citation type="submission" date="2015-06" db="EMBL/GenBank/DDBJ databases">
        <authorList>
            <person name="Joergensen T."/>
        </authorList>
    </citation>
    <scope>NUCLEOTIDE SEQUENCE</scope>
    <source>
        <strain evidence="1">RGFK1269</strain>
    </source>
</reference>
<evidence type="ECO:0000313" key="1">
    <source>
        <dbReference type="EMBL" id="CRY96784.1"/>
    </source>
</evidence>
<name>A0A0H5Q5U9_9ZZZZ</name>
<accession>A0A0H5Q5U9</accession>
<protein>
    <submittedName>
        <fullName evidence="1">Uncharacterized protein</fullName>
    </submittedName>
</protein>
<dbReference type="AlphaFoldDB" id="A0A0H5Q5U9"/>
<dbReference type="EMBL" id="LN853839">
    <property type="protein sequence ID" value="CRY96784.1"/>
    <property type="molecule type" value="Genomic_DNA"/>
</dbReference>